<keyword evidence="2" id="KW-0812">Transmembrane</keyword>
<keyword evidence="2" id="KW-0472">Membrane</keyword>
<organism evidence="3 4">
    <name type="scientific">Maylandia zebra</name>
    <name type="common">zebra mbuna</name>
    <dbReference type="NCBI Taxonomy" id="106582"/>
    <lineage>
        <taxon>Eukaryota</taxon>
        <taxon>Metazoa</taxon>
        <taxon>Chordata</taxon>
        <taxon>Craniata</taxon>
        <taxon>Vertebrata</taxon>
        <taxon>Euteleostomi</taxon>
        <taxon>Actinopterygii</taxon>
        <taxon>Neopterygii</taxon>
        <taxon>Teleostei</taxon>
        <taxon>Neoteleostei</taxon>
        <taxon>Acanthomorphata</taxon>
        <taxon>Ovalentaria</taxon>
        <taxon>Cichlomorphae</taxon>
        <taxon>Cichliformes</taxon>
        <taxon>Cichlidae</taxon>
        <taxon>African cichlids</taxon>
        <taxon>Pseudocrenilabrinae</taxon>
        <taxon>Haplochromini</taxon>
        <taxon>Maylandia</taxon>
        <taxon>Maylandia zebra complex</taxon>
    </lineage>
</organism>
<evidence type="ECO:0000256" key="2">
    <source>
        <dbReference type="SAM" id="Phobius"/>
    </source>
</evidence>
<sequence length="468" mass="53236">MRGTLPSLKWCRKGCKVALEWLQQEFWSRQLGGGPDEQLVARQKEVDACRNARELLISFQKDQYQAFDDGSPEDKGKSLWQAPLADMSSLLGEIKQFALGSRELLIDVLLEDGFLVPTMEQLEALGCATSDSASPTEPRVPQTFLRFWLPLLKMLNSSSFIHLFLEKLFVELKLLSKEPNGHRCFYISAWISEVFLCNNNKFEYHFETRLQKKARMKDRIFIDRIKLRWQQLLSACLDAPCISTPHLIQLVLDDMEHPPPQETREKLFQLCSIYTQTERSEASTPLQQQQPIYTVSMLLDQMQHSSPMDSERSEDRKWADVQAERSRIQSLYNMMQTTESETRNGKKRIKMFLTTTCVLYAIIVTMALLSFVCILQGTPDPLSEHGGQSSPAVPETVGPKTGSLERQKREGSGKGDECLSRNNGTELNYVKGSTSSFMLDLCDVIKCTGASSRWKVSDNSGTIYAKTR</sequence>
<dbReference type="PANTHER" id="PTHR15002:SF0">
    <property type="entry name" value="RIBOSOMAL BIOGENESIS PROTEIN LAS1L"/>
    <property type="match status" value="1"/>
</dbReference>
<dbReference type="GO" id="GO:0030687">
    <property type="term" value="C:preribosome, large subunit precursor"/>
    <property type="evidence" value="ECO:0007669"/>
    <property type="project" value="TreeGrafter"/>
</dbReference>
<feature type="compositionally biased region" description="Basic and acidic residues" evidence="1">
    <location>
        <begin position="403"/>
        <end position="419"/>
    </location>
</feature>
<protein>
    <submittedName>
        <fullName evidence="3">Uncharacterized protein</fullName>
    </submittedName>
</protein>
<dbReference type="GO" id="GO:0000460">
    <property type="term" value="P:maturation of 5.8S rRNA"/>
    <property type="evidence" value="ECO:0007669"/>
    <property type="project" value="TreeGrafter"/>
</dbReference>
<reference evidence="3" key="2">
    <citation type="submission" date="2025-09" db="UniProtKB">
        <authorList>
            <consortium name="Ensembl"/>
        </authorList>
    </citation>
    <scope>IDENTIFICATION</scope>
</reference>
<evidence type="ECO:0000313" key="3">
    <source>
        <dbReference type="Ensembl" id="ENSMZEP00005034597.1"/>
    </source>
</evidence>
<feature type="transmembrane region" description="Helical" evidence="2">
    <location>
        <begin position="351"/>
        <end position="372"/>
    </location>
</feature>
<accession>A0A3P9DK83</accession>
<name>A0A3P9DK83_9CICH</name>
<dbReference type="GO" id="GO:0090730">
    <property type="term" value="C:Las1 complex"/>
    <property type="evidence" value="ECO:0007669"/>
    <property type="project" value="InterPro"/>
</dbReference>
<dbReference type="Ensembl" id="ENSMZET00005035810.1">
    <property type="protein sequence ID" value="ENSMZEP00005034597.1"/>
    <property type="gene ID" value="ENSMZEG00005025845.1"/>
</dbReference>
<reference evidence="3" key="1">
    <citation type="submission" date="2025-08" db="UniProtKB">
        <authorList>
            <consortium name="Ensembl"/>
        </authorList>
    </citation>
    <scope>IDENTIFICATION</scope>
</reference>
<dbReference type="STRING" id="106582.ENSMZEP00005034597"/>
<dbReference type="Proteomes" id="UP000265160">
    <property type="component" value="Unplaced"/>
</dbReference>
<dbReference type="GeneTree" id="ENSGT00390000014785"/>
<keyword evidence="4" id="KW-1185">Reference proteome</keyword>
<keyword evidence="2" id="KW-1133">Transmembrane helix</keyword>
<feature type="region of interest" description="Disordered" evidence="1">
    <location>
        <begin position="382"/>
        <end position="419"/>
    </location>
</feature>
<dbReference type="InterPro" id="IPR007174">
    <property type="entry name" value="Las1"/>
</dbReference>
<dbReference type="AlphaFoldDB" id="A0A3P9DK83"/>
<proteinExistence type="predicted"/>
<dbReference type="GO" id="GO:0004519">
    <property type="term" value="F:endonuclease activity"/>
    <property type="evidence" value="ECO:0007669"/>
    <property type="project" value="InterPro"/>
</dbReference>
<dbReference type="GO" id="GO:0000470">
    <property type="term" value="P:maturation of LSU-rRNA"/>
    <property type="evidence" value="ECO:0007669"/>
    <property type="project" value="TreeGrafter"/>
</dbReference>
<dbReference type="PANTHER" id="PTHR15002">
    <property type="entry name" value="RIBOSOMAL BIOGENESIS PROTEIN LAS1L"/>
    <property type="match status" value="1"/>
</dbReference>
<evidence type="ECO:0000256" key="1">
    <source>
        <dbReference type="SAM" id="MobiDB-lite"/>
    </source>
</evidence>
<evidence type="ECO:0000313" key="4">
    <source>
        <dbReference type="Proteomes" id="UP000265160"/>
    </source>
</evidence>